<evidence type="ECO:0000313" key="5">
    <source>
        <dbReference type="Proteomes" id="UP000321857"/>
    </source>
</evidence>
<dbReference type="PANTHER" id="PTHR43476:SF5">
    <property type="entry name" value="FAD-DEPENDENT MONOOXYGENASE"/>
    <property type="match status" value="1"/>
</dbReference>
<dbReference type="AlphaFoldDB" id="A0A516INY5"/>
<keyword evidence="2" id="KW-1133">Transmembrane helix</keyword>
<gene>
    <name evidence="4" type="ORF">FMM02_00835</name>
</gene>
<dbReference type="Gene3D" id="3.50.50.60">
    <property type="entry name" value="FAD/NAD(P)-binding domain"/>
    <property type="match status" value="2"/>
</dbReference>
<dbReference type="Proteomes" id="UP000321857">
    <property type="component" value="Chromosome"/>
</dbReference>
<dbReference type="InterPro" id="IPR050631">
    <property type="entry name" value="PheA/TfdB_FAD_monoxygenase"/>
</dbReference>
<evidence type="ECO:0000256" key="2">
    <source>
        <dbReference type="SAM" id="Phobius"/>
    </source>
</evidence>
<keyword evidence="1" id="KW-0560">Oxidoreductase</keyword>
<accession>A0A516INY5</accession>
<reference evidence="4 5" key="1">
    <citation type="submission" date="2019-07" db="EMBL/GenBank/DDBJ databases">
        <title>Sphingomonas AE3 Genome sequencing and assembly.</title>
        <authorList>
            <person name="Kim H."/>
        </authorList>
    </citation>
    <scope>NUCLEOTIDE SEQUENCE [LARGE SCALE GENOMIC DNA]</scope>
    <source>
        <strain evidence="4 5">AE3</strain>
    </source>
</reference>
<keyword evidence="5" id="KW-1185">Reference proteome</keyword>
<dbReference type="SUPFAM" id="SSF51905">
    <property type="entry name" value="FAD/NAD(P)-binding domain"/>
    <property type="match status" value="1"/>
</dbReference>
<proteinExistence type="predicted"/>
<dbReference type="PANTHER" id="PTHR43476">
    <property type="entry name" value="3-(3-HYDROXY-PHENYL)PROPIONATE/3-HYDROXYCINNAMIC ACID HYDROXYLASE"/>
    <property type="match status" value="1"/>
</dbReference>
<keyword evidence="2" id="KW-0812">Transmembrane</keyword>
<dbReference type="InterPro" id="IPR002938">
    <property type="entry name" value="FAD-bd"/>
</dbReference>
<dbReference type="GO" id="GO:0016491">
    <property type="term" value="F:oxidoreductase activity"/>
    <property type="evidence" value="ECO:0007669"/>
    <property type="project" value="UniProtKB-KW"/>
</dbReference>
<organism evidence="4 5">
    <name type="scientific">Sphingomonas xanthus</name>
    <dbReference type="NCBI Taxonomy" id="2594473"/>
    <lineage>
        <taxon>Bacteria</taxon>
        <taxon>Pseudomonadati</taxon>
        <taxon>Pseudomonadota</taxon>
        <taxon>Alphaproteobacteria</taxon>
        <taxon>Sphingomonadales</taxon>
        <taxon>Sphingomonadaceae</taxon>
        <taxon>Sphingomonas</taxon>
    </lineage>
</organism>
<feature type="domain" description="FAD-binding" evidence="3">
    <location>
        <begin position="9"/>
        <end position="347"/>
    </location>
</feature>
<sequence length="404" mass="44597">MASSNRAMTDVLIVGGGPAGMMAGLLFARAGISVRVVEKHPDFYRDFRGDTVHPSTMEILDQLGMLRRFLTRPHDRIDKARIRIGDEEFTIGDLSHLDTPAPFIAMMPQWDFLDFLRDEAAAFPTFSLAMNEPVADFLEEGGRIVGIRYMSGREERAGKLVIAADGRSSLVRSLRILPLTVLGAPMDVLWFRLPKIDEGGDSLRGSVRPGRMVVLIDRGDYWQTAFLIAKGEEAKVRAKGIEWLLDEVRGAFPDVRLEGDLPARQDDIKLLSVSVDRLDRWARPGLLAIGDAAHAMSPIGGIGINLAIQDAVAAANALARPVREGREVDALLAQVERRRLFPTRLIQSGQVAAQNGIIGRVLAGGSVRPPRIVRLLDRYPLLRRIPGRMIGLGIRRERVRSPMA</sequence>
<dbReference type="Pfam" id="PF01494">
    <property type="entry name" value="FAD_binding_3"/>
    <property type="match status" value="1"/>
</dbReference>
<keyword evidence="2" id="KW-0472">Membrane</keyword>
<protein>
    <submittedName>
        <fullName evidence="4">FAD-dependent oxidoreductase</fullName>
    </submittedName>
</protein>
<dbReference type="EMBL" id="CP041659">
    <property type="protein sequence ID" value="QDP18633.1"/>
    <property type="molecule type" value="Genomic_DNA"/>
</dbReference>
<name>A0A516INY5_9SPHN</name>
<dbReference type="NCBIfam" id="NF004834">
    <property type="entry name" value="PRK06185.1-3"/>
    <property type="match status" value="1"/>
</dbReference>
<evidence type="ECO:0000256" key="1">
    <source>
        <dbReference type="ARBA" id="ARBA00023002"/>
    </source>
</evidence>
<evidence type="ECO:0000259" key="3">
    <source>
        <dbReference type="Pfam" id="PF01494"/>
    </source>
</evidence>
<dbReference type="OrthoDB" id="9791689at2"/>
<dbReference type="InterPro" id="IPR036188">
    <property type="entry name" value="FAD/NAD-bd_sf"/>
</dbReference>
<dbReference type="GO" id="GO:0071949">
    <property type="term" value="F:FAD binding"/>
    <property type="evidence" value="ECO:0007669"/>
    <property type="project" value="InterPro"/>
</dbReference>
<dbReference type="KEGG" id="sxa:FMM02_00835"/>
<evidence type="ECO:0000313" key="4">
    <source>
        <dbReference type="EMBL" id="QDP18633.1"/>
    </source>
</evidence>
<dbReference type="PRINTS" id="PR00420">
    <property type="entry name" value="RNGMNOXGNASE"/>
</dbReference>
<feature type="transmembrane region" description="Helical" evidence="2">
    <location>
        <begin position="12"/>
        <end position="32"/>
    </location>
</feature>